<keyword evidence="2" id="KW-1133">Transmembrane helix</keyword>
<name>A0A8X7T4M1_9BASI</name>
<evidence type="ECO:0000256" key="1">
    <source>
        <dbReference type="SAM" id="MobiDB-lite"/>
    </source>
</evidence>
<gene>
    <name evidence="3" type="ORF">A4X09_0g3633</name>
</gene>
<comment type="caution">
    <text evidence="3">The sequence shown here is derived from an EMBL/GenBank/DDBJ whole genome shotgun (WGS) entry which is preliminary data.</text>
</comment>
<evidence type="ECO:0000313" key="3">
    <source>
        <dbReference type="EMBL" id="KAE8268707.1"/>
    </source>
</evidence>
<dbReference type="AlphaFoldDB" id="A0A8X7T4M1"/>
<evidence type="ECO:0000313" key="4">
    <source>
        <dbReference type="Proteomes" id="UP000078113"/>
    </source>
</evidence>
<keyword evidence="2" id="KW-0472">Membrane</keyword>
<dbReference type="EMBL" id="LWDG02000133">
    <property type="protein sequence ID" value="KAE8268707.1"/>
    <property type="molecule type" value="Genomic_DNA"/>
</dbReference>
<accession>A0A8X7T4M1</accession>
<sequence length="492" mass="54599">MSTSSRNAHQADWSPVRETTARRASVSEDIVDGQTGTAEEHEIRQRKKNSDRSGSAGGGSKMREEGSRSEPRTNPAAQASRSAKSRKRDNQSEEVDMAHANFLFGLLRPFKMAFLVAWAFRSILIYVAGFLLGIILLQHLASSLLSRFHLPSLSNLLPAPLTATLAKVDVCVLPLASICLPACAKQKRSAQELRRRLGLAESTELAAKFTSGMVDLVASTPQAQYVQRVSNGAHTLSQAFKMRSTVPSADLISLDLERIGDETEKMVDSVIEVEVQGRVAVADMVAGNQQLLDMLAKPNRYSADLVERRLDRLVDNTDSMLESLQLQLVSAQKSASKVLALQRQLRGKLFAEQNDLQEQDVEDRSARSFLTALRRPFDQGLTKPLSAIENFRLQKNLDLITVAVDDVQDWSTRFSDFSLYLRSYRSQVSARKRQLSQHQWTSAELTVEDRIQAIGRLLEPAQQRLAELEKVAEKQGDEVRIGRPSLDGATSS</sequence>
<feature type="transmembrane region" description="Helical" evidence="2">
    <location>
        <begin position="118"/>
        <end position="141"/>
    </location>
</feature>
<proteinExistence type="predicted"/>
<reference evidence="3" key="1">
    <citation type="submission" date="2016-04" db="EMBL/GenBank/DDBJ databases">
        <authorList>
            <person name="Nguyen H.D."/>
            <person name="Samba Siva P."/>
            <person name="Cullis J."/>
            <person name="Levesque C.A."/>
            <person name="Hambleton S."/>
        </authorList>
    </citation>
    <scope>NUCLEOTIDE SEQUENCE</scope>
    <source>
        <strain evidence="3">DAOMC 236422</strain>
    </source>
</reference>
<keyword evidence="2" id="KW-0812">Transmembrane</keyword>
<feature type="compositionally biased region" description="Basic and acidic residues" evidence="1">
    <location>
        <begin position="61"/>
        <end position="71"/>
    </location>
</feature>
<reference evidence="3" key="2">
    <citation type="journal article" date="2019" name="IMA Fungus">
        <title>Genome sequencing and comparison of five Tilletia species to identify candidate genes for the detection of regulated species infecting wheat.</title>
        <authorList>
            <person name="Nguyen H.D.T."/>
            <person name="Sultana T."/>
            <person name="Kesanakurti P."/>
            <person name="Hambleton S."/>
        </authorList>
    </citation>
    <scope>NUCLEOTIDE SEQUENCE</scope>
    <source>
        <strain evidence="3">DAOMC 236422</strain>
    </source>
</reference>
<protein>
    <submittedName>
        <fullName evidence="3">Uncharacterized protein</fullName>
    </submittedName>
</protein>
<feature type="region of interest" description="Disordered" evidence="1">
    <location>
        <begin position="1"/>
        <end position="92"/>
    </location>
</feature>
<dbReference type="Proteomes" id="UP000078113">
    <property type="component" value="Unassembled WGS sequence"/>
</dbReference>
<organism evidence="3 4">
    <name type="scientific">Tilletia walkeri</name>
    <dbReference type="NCBI Taxonomy" id="117179"/>
    <lineage>
        <taxon>Eukaryota</taxon>
        <taxon>Fungi</taxon>
        <taxon>Dikarya</taxon>
        <taxon>Basidiomycota</taxon>
        <taxon>Ustilaginomycotina</taxon>
        <taxon>Exobasidiomycetes</taxon>
        <taxon>Tilletiales</taxon>
        <taxon>Tilletiaceae</taxon>
        <taxon>Tilletia</taxon>
    </lineage>
</organism>
<evidence type="ECO:0000256" key="2">
    <source>
        <dbReference type="SAM" id="Phobius"/>
    </source>
</evidence>
<feature type="compositionally biased region" description="Basic and acidic residues" evidence="1">
    <location>
        <begin position="38"/>
        <end position="51"/>
    </location>
</feature>
<keyword evidence="4" id="KW-1185">Reference proteome</keyword>